<gene>
    <name evidence="2" type="ORF">pdam_00002353</name>
</gene>
<dbReference type="Gene3D" id="3.90.215.10">
    <property type="entry name" value="Gamma Fibrinogen, chain A, domain 1"/>
    <property type="match status" value="1"/>
</dbReference>
<feature type="signal peptide" evidence="1">
    <location>
        <begin position="1"/>
        <end position="24"/>
    </location>
</feature>
<dbReference type="EMBL" id="RCHS01000826">
    <property type="protein sequence ID" value="RMX56619.1"/>
    <property type="molecule type" value="Genomic_DNA"/>
</dbReference>
<dbReference type="OrthoDB" id="5975172at2759"/>
<keyword evidence="1" id="KW-0732">Signal</keyword>
<dbReference type="InterPro" id="IPR036056">
    <property type="entry name" value="Fibrinogen-like_C"/>
</dbReference>
<dbReference type="SUPFAM" id="SSF56496">
    <property type="entry name" value="Fibrinogen C-terminal domain-like"/>
    <property type="match status" value="1"/>
</dbReference>
<evidence type="ECO:0008006" key="4">
    <source>
        <dbReference type="Google" id="ProtNLM"/>
    </source>
</evidence>
<organism evidence="2 3">
    <name type="scientific">Pocillopora damicornis</name>
    <name type="common">Cauliflower coral</name>
    <name type="synonym">Millepora damicornis</name>
    <dbReference type="NCBI Taxonomy" id="46731"/>
    <lineage>
        <taxon>Eukaryota</taxon>
        <taxon>Metazoa</taxon>
        <taxon>Cnidaria</taxon>
        <taxon>Anthozoa</taxon>
        <taxon>Hexacorallia</taxon>
        <taxon>Scleractinia</taxon>
        <taxon>Astrocoeniina</taxon>
        <taxon>Pocilloporidae</taxon>
        <taxon>Pocillopora</taxon>
    </lineage>
</organism>
<evidence type="ECO:0000256" key="1">
    <source>
        <dbReference type="SAM" id="SignalP"/>
    </source>
</evidence>
<name>A0A3M6USP2_POCDA</name>
<accession>A0A3M6USP2</accession>
<evidence type="ECO:0000313" key="3">
    <source>
        <dbReference type="Proteomes" id="UP000275408"/>
    </source>
</evidence>
<dbReference type="Proteomes" id="UP000275408">
    <property type="component" value="Unassembled WGS sequence"/>
</dbReference>
<reference evidence="2 3" key="1">
    <citation type="journal article" date="2018" name="Sci. Rep.">
        <title>Comparative analysis of the Pocillopora damicornis genome highlights role of immune system in coral evolution.</title>
        <authorList>
            <person name="Cunning R."/>
            <person name="Bay R.A."/>
            <person name="Gillette P."/>
            <person name="Baker A.C."/>
            <person name="Traylor-Knowles N."/>
        </authorList>
    </citation>
    <scope>NUCLEOTIDE SEQUENCE [LARGE SCALE GENOMIC DNA]</scope>
    <source>
        <strain evidence="2">RSMAS</strain>
        <tissue evidence="2">Whole animal</tissue>
    </source>
</reference>
<protein>
    <recommendedName>
        <fullName evidence="4">Fibrinogen C-terminal domain-containing protein</fullName>
    </recommendedName>
</protein>
<comment type="caution">
    <text evidence="2">The sequence shown here is derived from an EMBL/GenBank/DDBJ whole genome shotgun (WGS) entry which is preliminary data.</text>
</comment>
<keyword evidence="3" id="KW-1185">Reference proteome</keyword>
<evidence type="ECO:0000313" key="2">
    <source>
        <dbReference type="EMBL" id="RMX56619.1"/>
    </source>
</evidence>
<dbReference type="AlphaFoldDB" id="A0A3M6USP2"/>
<dbReference type="InterPro" id="IPR014716">
    <property type="entry name" value="Fibrinogen_a/b/g_C_1"/>
</dbReference>
<feature type="chain" id="PRO_5018010980" description="Fibrinogen C-terminal domain-containing protein" evidence="1">
    <location>
        <begin position="25"/>
        <end position="314"/>
    </location>
</feature>
<proteinExistence type="predicted"/>
<sequence>MHAPVACSFLLSFILSIFTITVRADNASTISEPTPFKLNDKAIVCNVVNSPPDEAIKSLERTLVETLEQKFEQLIAAVNKTAKSAVNKTAEASCKDIYDNHKSEGNKPYLLLVSPQKKVPVYCHMASLGTCGGGGWTLVMKIDGAKLTFRYNSQLWNNKVDFNLAGGKTGLDMQETKLPTYWSTHFSKICLGMRLGQQVRFIMINKHANSLYSLIADGKYRATTLGRHQWKTLLGSQSSLQEHCNLEGFNVHPRPNHRRVRIGILGNNENHCNSCDSRIGFGSADSSNVCGNVAAWRGDNGDKQIKAMGYIFVQ</sequence>
<dbReference type="OMA" id="XNDSRIG"/>